<protein>
    <submittedName>
        <fullName evidence="12">Phosphate ABC transporter substrate-binding protein</fullName>
    </submittedName>
</protein>
<dbReference type="EMBL" id="NBTM02000001">
    <property type="protein sequence ID" value="PNL91634.1"/>
    <property type="molecule type" value="Genomic_DNA"/>
</dbReference>
<dbReference type="PANTHER" id="PTHR30570:SF1">
    <property type="entry name" value="PHOSPHATE-BINDING PROTEIN PSTS"/>
    <property type="match status" value="1"/>
</dbReference>
<evidence type="ECO:0000259" key="11">
    <source>
        <dbReference type="Pfam" id="PF12849"/>
    </source>
</evidence>
<dbReference type="InterPro" id="IPR050811">
    <property type="entry name" value="Phosphate_ABC_transporter"/>
</dbReference>
<evidence type="ECO:0000256" key="1">
    <source>
        <dbReference type="ARBA" id="ARBA00002841"/>
    </source>
</evidence>
<feature type="domain" description="PBP" evidence="11">
    <location>
        <begin position="48"/>
        <end position="167"/>
    </location>
</feature>
<keyword evidence="7" id="KW-0564">Palmitate</keyword>
<dbReference type="InterPro" id="IPR024370">
    <property type="entry name" value="PBP_domain"/>
</dbReference>
<evidence type="ECO:0000256" key="2">
    <source>
        <dbReference type="ARBA" id="ARBA00004193"/>
    </source>
</evidence>
<comment type="subunit">
    <text evidence="4">The complex is composed of two ATP-binding proteins (PstB), two transmembrane proteins (PstC and PstA) and a solute-binding protein (PstS).</text>
</comment>
<dbReference type="GO" id="GO:0006817">
    <property type="term" value="P:phosphate ion transport"/>
    <property type="evidence" value="ECO:0007669"/>
    <property type="project" value="UniProtKB-KW"/>
</dbReference>
<keyword evidence="5" id="KW-0592">Phosphate transport</keyword>
<dbReference type="Pfam" id="PF12849">
    <property type="entry name" value="PBP_like_2"/>
    <property type="match status" value="2"/>
</dbReference>
<evidence type="ECO:0000256" key="3">
    <source>
        <dbReference type="ARBA" id="ARBA00008725"/>
    </source>
</evidence>
<feature type="region of interest" description="Disordered" evidence="9">
    <location>
        <begin position="23"/>
        <end position="48"/>
    </location>
</feature>
<gene>
    <name evidence="12" type="ORF">A6J77_005135</name>
</gene>
<keyword evidence="5" id="KW-0813">Transport</keyword>
<evidence type="ECO:0000256" key="4">
    <source>
        <dbReference type="ARBA" id="ARBA00011529"/>
    </source>
</evidence>
<comment type="subcellular location">
    <subcellularLocation>
        <location evidence="2">Cell membrane</location>
        <topology evidence="2">Lipid-anchor</topology>
    </subcellularLocation>
</comment>
<dbReference type="Gene3D" id="3.40.190.10">
    <property type="entry name" value="Periplasmic binding protein-like II"/>
    <property type="match status" value="2"/>
</dbReference>
<evidence type="ECO:0000313" key="12">
    <source>
        <dbReference type="EMBL" id="PNL91634.1"/>
    </source>
</evidence>
<dbReference type="PROSITE" id="PS51257">
    <property type="entry name" value="PROKAR_LIPOPROTEIN"/>
    <property type="match status" value="1"/>
</dbReference>
<evidence type="ECO:0000256" key="5">
    <source>
        <dbReference type="ARBA" id="ARBA00022592"/>
    </source>
</evidence>
<sequence>MTFNKFSKLALALGASAALAACGNGGSTEESSADTGSTTESSTEGTAAVTGPISVISREEGSGTRDAFVEATGVMADDVDNTTAAATIMNGTDQVMTAVADDPNAIGYISLGSLNDTVKALAVDGVEATEENVASGDYAISRPFNIVYQGELEGVVADFHDFIFSEEGQAIVLEEGYVQAKAEAAPYEGDGSQSGSINVVGSTSVSPVMEKLAEAYQELNSGVQVNITSNGSSAGVTAAADGTADLGMASRALADDETDVTAEAIGTDGVAVIVNPENGTSDLTLETIAGIFTGEITDWEGTAQ</sequence>
<keyword evidence="8" id="KW-0449">Lipoprotein</keyword>
<dbReference type="PANTHER" id="PTHR30570">
    <property type="entry name" value="PERIPLASMIC PHOSPHATE BINDING COMPONENT OF PHOSPHATE ABC TRANSPORTER"/>
    <property type="match status" value="1"/>
</dbReference>
<comment type="function">
    <text evidence="1">Part of the ABC transporter complex PstSACB involved in phosphate import.</text>
</comment>
<feature type="domain" description="PBP" evidence="11">
    <location>
        <begin position="190"/>
        <end position="300"/>
    </location>
</feature>
<proteinExistence type="inferred from homology"/>
<organism evidence="12 13">
    <name type="scientific">Aerococcus viridans</name>
    <dbReference type="NCBI Taxonomy" id="1377"/>
    <lineage>
        <taxon>Bacteria</taxon>
        <taxon>Bacillati</taxon>
        <taxon>Bacillota</taxon>
        <taxon>Bacilli</taxon>
        <taxon>Lactobacillales</taxon>
        <taxon>Aerococcaceae</taxon>
        <taxon>Aerococcus</taxon>
    </lineage>
</organism>
<reference evidence="13" key="1">
    <citation type="submission" date="2017-12" db="EMBL/GenBank/DDBJ databases">
        <title>FDA dAtabase for Regulatory Grade micrObial Sequences (FDA-ARGOS): Supporting development and validation of Infectious Disease Dx tests.</title>
        <authorList>
            <person name="Hoffmann M."/>
            <person name="Allard M."/>
            <person name="Evans P."/>
            <person name="Brown E."/>
            <person name="Tallon L."/>
            <person name="Sadzewicz L."/>
            <person name="Sengamalay N."/>
            <person name="Ott S."/>
            <person name="Godinez A."/>
            <person name="Nagaraj S."/>
            <person name="Vavikolanu K."/>
            <person name="Aluvathingal J."/>
            <person name="Nadendla S."/>
            <person name="Sichtig H."/>
        </authorList>
    </citation>
    <scope>NUCLEOTIDE SEQUENCE [LARGE SCALE GENOMIC DNA]</scope>
    <source>
        <strain evidence="13">FDAARGOS_249</strain>
    </source>
</reference>
<dbReference type="AlphaFoldDB" id="A0A2J9PMQ9"/>
<evidence type="ECO:0000256" key="10">
    <source>
        <dbReference type="SAM" id="SignalP"/>
    </source>
</evidence>
<dbReference type="Proteomes" id="UP000192813">
    <property type="component" value="Unassembled WGS sequence"/>
</dbReference>
<feature type="chain" id="PRO_5038969481" evidence="10">
    <location>
        <begin position="21"/>
        <end position="304"/>
    </location>
</feature>
<dbReference type="RefSeq" id="WP_083068759.1">
    <property type="nucleotide sequence ID" value="NZ_JALXKY010000004.1"/>
</dbReference>
<dbReference type="SUPFAM" id="SSF53850">
    <property type="entry name" value="Periplasmic binding protein-like II"/>
    <property type="match status" value="2"/>
</dbReference>
<evidence type="ECO:0000256" key="7">
    <source>
        <dbReference type="ARBA" id="ARBA00023139"/>
    </source>
</evidence>
<evidence type="ECO:0000256" key="9">
    <source>
        <dbReference type="SAM" id="MobiDB-lite"/>
    </source>
</evidence>
<comment type="similarity">
    <text evidence="3">Belongs to the PstS family.</text>
</comment>
<evidence type="ECO:0000313" key="13">
    <source>
        <dbReference type="Proteomes" id="UP000192813"/>
    </source>
</evidence>
<comment type="caution">
    <text evidence="12">The sequence shown here is derived from an EMBL/GenBank/DDBJ whole genome shotgun (WGS) entry which is preliminary data.</text>
</comment>
<accession>A0A2J9PMQ9</accession>
<dbReference type="GO" id="GO:0005886">
    <property type="term" value="C:plasma membrane"/>
    <property type="evidence" value="ECO:0007669"/>
    <property type="project" value="UniProtKB-SubCell"/>
</dbReference>
<name>A0A2J9PMQ9_9LACT</name>
<evidence type="ECO:0000256" key="8">
    <source>
        <dbReference type="ARBA" id="ARBA00023288"/>
    </source>
</evidence>
<keyword evidence="6 10" id="KW-0732">Signal</keyword>
<evidence type="ECO:0000256" key="6">
    <source>
        <dbReference type="ARBA" id="ARBA00022729"/>
    </source>
</evidence>
<feature type="signal peptide" evidence="10">
    <location>
        <begin position="1"/>
        <end position="20"/>
    </location>
</feature>